<evidence type="ECO:0000313" key="1">
    <source>
        <dbReference type="EMBL" id="KAJ7370978.1"/>
    </source>
</evidence>
<sequence>MIFPKRIYIREISNGAIVDEIVDVQNERDWEVLNYMSPLRHISSKPDERCDNICFQDLREFDVYYYPHPWR</sequence>
<evidence type="ECO:0000313" key="2">
    <source>
        <dbReference type="Proteomes" id="UP001163046"/>
    </source>
</evidence>
<keyword evidence="2" id="KW-1185">Reference proteome</keyword>
<dbReference type="Proteomes" id="UP001163046">
    <property type="component" value="Unassembled WGS sequence"/>
</dbReference>
<organism evidence="1 2">
    <name type="scientific">Desmophyllum pertusum</name>
    <dbReference type="NCBI Taxonomy" id="174260"/>
    <lineage>
        <taxon>Eukaryota</taxon>
        <taxon>Metazoa</taxon>
        <taxon>Cnidaria</taxon>
        <taxon>Anthozoa</taxon>
        <taxon>Hexacorallia</taxon>
        <taxon>Scleractinia</taxon>
        <taxon>Caryophylliina</taxon>
        <taxon>Caryophylliidae</taxon>
        <taxon>Desmophyllum</taxon>
    </lineage>
</organism>
<accession>A0A9X0CQX7</accession>
<comment type="caution">
    <text evidence="1">The sequence shown here is derived from an EMBL/GenBank/DDBJ whole genome shotgun (WGS) entry which is preliminary data.</text>
</comment>
<dbReference type="AlphaFoldDB" id="A0A9X0CQX7"/>
<reference evidence="1" key="1">
    <citation type="submission" date="2023-01" db="EMBL/GenBank/DDBJ databases">
        <title>Genome assembly of the deep-sea coral Lophelia pertusa.</title>
        <authorList>
            <person name="Herrera S."/>
            <person name="Cordes E."/>
        </authorList>
    </citation>
    <scope>NUCLEOTIDE SEQUENCE</scope>
    <source>
        <strain evidence="1">USNM1676648</strain>
        <tissue evidence="1">Polyp</tissue>
    </source>
</reference>
<name>A0A9X0CQX7_9CNID</name>
<dbReference type="OrthoDB" id="5989788at2759"/>
<proteinExistence type="predicted"/>
<protein>
    <submittedName>
        <fullName evidence="1">Uncharacterized protein</fullName>
    </submittedName>
</protein>
<gene>
    <name evidence="1" type="ORF">OS493_028594</name>
</gene>
<dbReference type="EMBL" id="MU826853">
    <property type="protein sequence ID" value="KAJ7370978.1"/>
    <property type="molecule type" value="Genomic_DNA"/>
</dbReference>